<organism evidence="1 2">
    <name type="scientific">Rotaria magnacalcarata</name>
    <dbReference type="NCBI Taxonomy" id="392030"/>
    <lineage>
        <taxon>Eukaryota</taxon>
        <taxon>Metazoa</taxon>
        <taxon>Spiralia</taxon>
        <taxon>Gnathifera</taxon>
        <taxon>Rotifera</taxon>
        <taxon>Eurotatoria</taxon>
        <taxon>Bdelloidea</taxon>
        <taxon>Philodinida</taxon>
        <taxon>Philodinidae</taxon>
        <taxon>Rotaria</taxon>
    </lineage>
</organism>
<evidence type="ECO:0000313" key="2">
    <source>
        <dbReference type="Proteomes" id="UP000681720"/>
    </source>
</evidence>
<gene>
    <name evidence="1" type="ORF">GIL414_LOCUS42538</name>
</gene>
<accession>A0A8S3A4W0</accession>
<proteinExistence type="predicted"/>
<name>A0A8S3A4W0_9BILA</name>
<feature type="non-terminal residue" evidence="1">
    <location>
        <position position="1"/>
    </location>
</feature>
<dbReference type="AlphaFoldDB" id="A0A8S3A4W0"/>
<sequence length="32" mass="3544">MAFSTTVVPYHPSLEINDDMINFGIQALDNCS</sequence>
<reference evidence="1" key="1">
    <citation type="submission" date="2021-02" db="EMBL/GenBank/DDBJ databases">
        <authorList>
            <person name="Nowell W R."/>
        </authorList>
    </citation>
    <scope>NUCLEOTIDE SEQUENCE</scope>
</reference>
<protein>
    <submittedName>
        <fullName evidence="1">Uncharacterized protein</fullName>
    </submittedName>
</protein>
<dbReference type="Proteomes" id="UP000681720">
    <property type="component" value="Unassembled WGS sequence"/>
</dbReference>
<evidence type="ECO:0000313" key="1">
    <source>
        <dbReference type="EMBL" id="CAF4687594.1"/>
    </source>
</evidence>
<comment type="caution">
    <text evidence="1">The sequence shown here is derived from an EMBL/GenBank/DDBJ whole genome shotgun (WGS) entry which is preliminary data.</text>
</comment>
<dbReference type="EMBL" id="CAJOBJ010123465">
    <property type="protein sequence ID" value="CAF4687594.1"/>
    <property type="molecule type" value="Genomic_DNA"/>
</dbReference>